<sequence length="271" mass="30210">MASSARRMLVAQAIDPLSASTSLIARLFPVVYLGGLVALGLLISFVLRRLATVETFRQIHPWIPLLHLAVWVPLMWLLQHRFVPAATGAEWWSRGLWLLVFAVAGLPWLRNVFLGVVFALEARYKLGDDLRVGDVEGRLTRIGLRAITLRGLAGVDTTVPYERLLREPVVRLNLGEHDSPCDLVLDVPAGLAPARAGELARQAAALSRYASPRRPPEVFLAPRGGDPLALQMRIRGYLYDREHDDRFRSDLVERLHAAFTGELDHAARRAQ</sequence>
<gene>
    <name evidence="7" type="ORF">K7C98_09295</name>
</gene>
<dbReference type="Pfam" id="PF00924">
    <property type="entry name" value="MS_channel_2nd"/>
    <property type="match status" value="1"/>
</dbReference>
<proteinExistence type="predicted"/>
<keyword evidence="4 5" id="KW-0472">Membrane</keyword>
<keyword evidence="2 5" id="KW-0812">Transmembrane</keyword>
<evidence type="ECO:0000256" key="5">
    <source>
        <dbReference type="SAM" id="Phobius"/>
    </source>
</evidence>
<feature type="transmembrane region" description="Helical" evidence="5">
    <location>
        <begin position="27"/>
        <end position="47"/>
    </location>
</feature>
<organism evidence="7 8">
    <name type="scientific">Nannocystis pusilla</name>
    <dbReference type="NCBI Taxonomy" id="889268"/>
    <lineage>
        <taxon>Bacteria</taxon>
        <taxon>Pseudomonadati</taxon>
        <taxon>Myxococcota</taxon>
        <taxon>Polyangia</taxon>
        <taxon>Nannocystales</taxon>
        <taxon>Nannocystaceae</taxon>
        <taxon>Nannocystis</taxon>
    </lineage>
</organism>
<reference evidence="7" key="1">
    <citation type="submission" date="2021-08" db="EMBL/GenBank/DDBJ databases">
        <authorList>
            <person name="Stevens D.C."/>
        </authorList>
    </citation>
    <scope>NUCLEOTIDE SEQUENCE</scope>
    <source>
        <strain evidence="7">DSM 53165</strain>
    </source>
</reference>
<dbReference type="InterPro" id="IPR010920">
    <property type="entry name" value="LSM_dom_sf"/>
</dbReference>
<evidence type="ECO:0000256" key="1">
    <source>
        <dbReference type="ARBA" id="ARBA00004370"/>
    </source>
</evidence>
<comment type="caution">
    <text evidence="7">The sequence shown here is derived from an EMBL/GenBank/DDBJ whole genome shotgun (WGS) entry which is preliminary data.</text>
</comment>
<dbReference type="InterPro" id="IPR023408">
    <property type="entry name" value="MscS_beta-dom_sf"/>
</dbReference>
<evidence type="ECO:0000256" key="4">
    <source>
        <dbReference type="ARBA" id="ARBA00023136"/>
    </source>
</evidence>
<name>A0ABS7TMK2_9BACT</name>
<keyword evidence="3 5" id="KW-1133">Transmembrane helix</keyword>
<protein>
    <submittedName>
        <fullName evidence="7">Mechanosensitive ion channel family protein</fullName>
    </submittedName>
</protein>
<dbReference type="EMBL" id="JAIRAU010000005">
    <property type="protein sequence ID" value="MBZ5709454.1"/>
    <property type="molecule type" value="Genomic_DNA"/>
</dbReference>
<evidence type="ECO:0000256" key="3">
    <source>
        <dbReference type="ARBA" id="ARBA00022989"/>
    </source>
</evidence>
<feature type="transmembrane region" description="Helical" evidence="5">
    <location>
        <begin position="59"/>
        <end position="78"/>
    </location>
</feature>
<evidence type="ECO:0000259" key="6">
    <source>
        <dbReference type="Pfam" id="PF00924"/>
    </source>
</evidence>
<comment type="subcellular location">
    <subcellularLocation>
        <location evidence="1">Membrane</location>
    </subcellularLocation>
</comment>
<dbReference type="Gene3D" id="2.30.30.60">
    <property type="match status" value="1"/>
</dbReference>
<feature type="transmembrane region" description="Helical" evidence="5">
    <location>
        <begin position="98"/>
        <end position="120"/>
    </location>
</feature>
<dbReference type="InterPro" id="IPR006685">
    <property type="entry name" value="MscS_channel_2nd"/>
</dbReference>
<evidence type="ECO:0000256" key="2">
    <source>
        <dbReference type="ARBA" id="ARBA00022692"/>
    </source>
</evidence>
<dbReference type="SUPFAM" id="SSF50182">
    <property type="entry name" value="Sm-like ribonucleoproteins"/>
    <property type="match status" value="1"/>
</dbReference>
<accession>A0ABS7TMK2</accession>
<keyword evidence="8" id="KW-1185">Reference proteome</keyword>
<feature type="domain" description="Mechanosensitive ion channel MscS" evidence="6">
    <location>
        <begin position="109"/>
        <end position="169"/>
    </location>
</feature>
<evidence type="ECO:0000313" key="8">
    <source>
        <dbReference type="Proteomes" id="UP001139031"/>
    </source>
</evidence>
<evidence type="ECO:0000313" key="7">
    <source>
        <dbReference type="EMBL" id="MBZ5709454.1"/>
    </source>
</evidence>
<dbReference type="RefSeq" id="WP_224191224.1">
    <property type="nucleotide sequence ID" value="NZ_JAIRAU010000005.1"/>
</dbReference>
<dbReference type="Proteomes" id="UP001139031">
    <property type="component" value="Unassembled WGS sequence"/>
</dbReference>